<evidence type="ECO:0000313" key="3">
    <source>
        <dbReference type="Proteomes" id="UP000679749"/>
    </source>
</evidence>
<dbReference type="InterPro" id="IPR050266">
    <property type="entry name" value="AB_hydrolase_sf"/>
</dbReference>
<dbReference type="PANTHER" id="PTHR43798:SF33">
    <property type="entry name" value="HYDROLASE, PUTATIVE (AFU_ORTHOLOGUE AFUA_2G14860)-RELATED"/>
    <property type="match status" value="1"/>
</dbReference>
<dbReference type="InterPro" id="IPR029058">
    <property type="entry name" value="AB_hydrolase_fold"/>
</dbReference>
<organism evidence="2 3">
    <name type="scientific">Neobacillus rhizophilus</name>
    <dbReference type="NCBI Taxonomy" id="2833579"/>
    <lineage>
        <taxon>Bacteria</taxon>
        <taxon>Bacillati</taxon>
        <taxon>Bacillota</taxon>
        <taxon>Bacilli</taxon>
        <taxon>Bacillales</taxon>
        <taxon>Bacillaceae</taxon>
        <taxon>Neobacillus</taxon>
    </lineage>
</organism>
<proteinExistence type="predicted"/>
<gene>
    <name evidence="2" type="ORF">KHA99_22630</name>
</gene>
<dbReference type="PRINTS" id="PR00111">
    <property type="entry name" value="ABHYDROLASE"/>
</dbReference>
<dbReference type="InterPro" id="IPR000639">
    <property type="entry name" value="Epox_hydrolase-like"/>
</dbReference>
<dbReference type="GO" id="GO:0016787">
    <property type="term" value="F:hydrolase activity"/>
    <property type="evidence" value="ECO:0007669"/>
    <property type="project" value="UniProtKB-KW"/>
</dbReference>
<sequence>MITKKTLTINDQKISYIDEGAKTAPPVLLIHGVPESSMLWKHIIPEIAAVGFRAIAPDLPGFGQSARFPYESAWENYVTFINDFMEALELEKIHLVVHDWGGMIGLRWACDNPDKVESLIITDTVLLPGYTWHPLAQKWRTPGYGEKVMEAMANKESWMAGMKKEIPSVEEGILEDFFAIFESAEKRDVILELYRSANKQLTEPYLNLAAIKNPVTILWGEHDPYISTDFAYQMRDQQFPHAVVHIIPETGHFIHVQAPDKVIPFLKEHFLSILK</sequence>
<dbReference type="InterPro" id="IPR000073">
    <property type="entry name" value="AB_hydrolase_1"/>
</dbReference>
<dbReference type="Proteomes" id="UP000679749">
    <property type="component" value="Unassembled WGS sequence"/>
</dbReference>
<keyword evidence="2" id="KW-0378">Hydrolase</keyword>
<feature type="domain" description="AB hydrolase-1" evidence="1">
    <location>
        <begin position="25"/>
        <end position="259"/>
    </location>
</feature>
<dbReference type="PRINTS" id="PR00412">
    <property type="entry name" value="EPOXHYDRLASE"/>
</dbReference>
<name>A0A942U965_9BACI</name>
<reference evidence="2" key="1">
    <citation type="submission" date="2021-05" db="EMBL/GenBank/DDBJ databases">
        <title>Novel Bacillus species.</title>
        <authorList>
            <person name="Liu G."/>
        </authorList>
    </citation>
    <scope>NUCLEOTIDE SEQUENCE</scope>
    <source>
        <strain evidence="2">FJAT-49825</strain>
    </source>
</reference>
<dbReference type="SUPFAM" id="SSF53474">
    <property type="entry name" value="alpha/beta-Hydrolases"/>
    <property type="match status" value="1"/>
</dbReference>
<keyword evidence="3" id="KW-1185">Reference proteome</keyword>
<dbReference type="PANTHER" id="PTHR43798">
    <property type="entry name" value="MONOACYLGLYCEROL LIPASE"/>
    <property type="match status" value="1"/>
</dbReference>
<protein>
    <submittedName>
        <fullName evidence="2">Alpha/beta hydrolase</fullName>
    </submittedName>
</protein>
<dbReference type="EMBL" id="JAGYPF010000004">
    <property type="protein sequence ID" value="MBS4215242.1"/>
    <property type="molecule type" value="Genomic_DNA"/>
</dbReference>
<accession>A0A942U965</accession>
<evidence type="ECO:0000259" key="1">
    <source>
        <dbReference type="Pfam" id="PF00561"/>
    </source>
</evidence>
<comment type="caution">
    <text evidence="2">The sequence shown here is derived from an EMBL/GenBank/DDBJ whole genome shotgun (WGS) entry which is preliminary data.</text>
</comment>
<dbReference type="Gene3D" id="3.40.50.1820">
    <property type="entry name" value="alpha/beta hydrolase"/>
    <property type="match status" value="1"/>
</dbReference>
<evidence type="ECO:0000313" key="2">
    <source>
        <dbReference type="EMBL" id="MBS4215242.1"/>
    </source>
</evidence>
<dbReference type="AlphaFoldDB" id="A0A942U965"/>
<dbReference type="RefSeq" id="WP_213119719.1">
    <property type="nucleotide sequence ID" value="NZ_JAGYPF010000004.1"/>
</dbReference>
<dbReference type="GO" id="GO:0016020">
    <property type="term" value="C:membrane"/>
    <property type="evidence" value="ECO:0007669"/>
    <property type="project" value="TreeGrafter"/>
</dbReference>
<dbReference type="Pfam" id="PF00561">
    <property type="entry name" value="Abhydrolase_1"/>
    <property type="match status" value="1"/>
</dbReference>